<dbReference type="EMBL" id="QDEB01034689">
    <property type="protein sequence ID" value="RZC39419.1"/>
    <property type="molecule type" value="Genomic_DNA"/>
</dbReference>
<evidence type="ECO:0000313" key="1">
    <source>
        <dbReference type="EMBL" id="RZC39419.1"/>
    </source>
</evidence>
<dbReference type="SUPFAM" id="SSF52540">
    <property type="entry name" value="P-loop containing nucleoside triphosphate hydrolases"/>
    <property type="match status" value="1"/>
</dbReference>
<accession>A0A482W3V1</accession>
<reference evidence="1 2" key="1">
    <citation type="submission" date="2017-03" db="EMBL/GenBank/DDBJ databases">
        <title>Genome of the blue death feigning beetle - Asbolus verrucosus.</title>
        <authorList>
            <person name="Rider S.D."/>
        </authorList>
    </citation>
    <scope>NUCLEOTIDE SEQUENCE [LARGE SCALE GENOMIC DNA]</scope>
    <source>
        <strain evidence="1">Butters</strain>
        <tissue evidence="1">Head and leg muscle</tissue>
    </source>
</reference>
<dbReference type="STRING" id="1661398.A0A482W3V1"/>
<dbReference type="Pfam" id="PF00406">
    <property type="entry name" value="ADK"/>
    <property type="match status" value="1"/>
</dbReference>
<sequence>MPRFLNTLRSITSRISIKKDQVWQDFIEEKLPIFWIVGPALSGKTTLAHFLSDCSNYRLISLKHLVNTHAHKSTKFSSKTIVSKLKEEMKNTFRYCHGYILDDFPRNLHQSARFKKKICEPSVIICVTISLDGILGRALALHPTIDLNAVRIDYVVRSRFTEELYRTYQQRNNVIKMFSQFPIQETHNKVLEYLETDFGYKFR</sequence>
<dbReference type="InterPro" id="IPR027417">
    <property type="entry name" value="P-loop_NTPase"/>
</dbReference>
<comment type="caution">
    <text evidence="1">The sequence shown here is derived from an EMBL/GenBank/DDBJ whole genome shotgun (WGS) entry which is preliminary data.</text>
</comment>
<proteinExistence type="predicted"/>
<organism evidence="1 2">
    <name type="scientific">Asbolus verrucosus</name>
    <name type="common">Desert ironclad beetle</name>
    <dbReference type="NCBI Taxonomy" id="1661398"/>
    <lineage>
        <taxon>Eukaryota</taxon>
        <taxon>Metazoa</taxon>
        <taxon>Ecdysozoa</taxon>
        <taxon>Arthropoda</taxon>
        <taxon>Hexapoda</taxon>
        <taxon>Insecta</taxon>
        <taxon>Pterygota</taxon>
        <taxon>Neoptera</taxon>
        <taxon>Endopterygota</taxon>
        <taxon>Coleoptera</taxon>
        <taxon>Polyphaga</taxon>
        <taxon>Cucujiformia</taxon>
        <taxon>Tenebrionidae</taxon>
        <taxon>Pimeliinae</taxon>
        <taxon>Asbolus</taxon>
    </lineage>
</organism>
<keyword evidence="2" id="KW-1185">Reference proteome</keyword>
<protein>
    <submittedName>
        <fullName evidence="1">Uncharacterized protein</fullName>
    </submittedName>
</protein>
<dbReference type="AlphaFoldDB" id="A0A482W3V1"/>
<dbReference type="Proteomes" id="UP000292052">
    <property type="component" value="Unassembled WGS sequence"/>
</dbReference>
<evidence type="ECO:0000313" key="2">
    <source>
        <dbReference type="Proteomes" id="UP000292052"/>
    </source>
</evidence>
<name>A0A482W3V1_ASBVE</name>
<gene>
    <name evidence="1" type="ORF">BDFB_010441</name>
</gene>
<dbReference type="OrthoDB" id="442176at2759"/>
<dbReference type="Gene3D" id="3.40.50.300">
    <property type="entry name" value="P-loop containing nucleotide triphosphate hydrolases"/>
    <property type="match status" value="1"/>
</dbReference>